<dbReference type="EMBL" id="BAAAKW010000027">
    <property type="protein sequence ID" value="GAA1216303.1"/>
    <property type="molecule type" value="Genomic_DNA"/>
</dbReference>
<gene>
    <name evidence="4" type="ORF">GCM10009655_14500</name>
</gene>
<dbReference type="CDD" id="cd04301">
    <property type="entry name" value="NAT_SF"/>
    <property type="match status" value="1"/>
</dbReference>
<proteinExistence type="predicted"/>
<keyword evidence="5" id="KW-1185">Reference proteome</keyword>
<dbReference type="PROSITE" id="PS51186">
    <property type="entry name" value="GNAT"/>
    <property type="match status" value="1"/>
</dbReference>
<name>A0ABP4G8X5_9MICO</name>
<keyword evidence="2" id="KW-0012">Acyltransferase</keyword>
<evidence type="ECO:0000313" key="5">
    <source>
        <dbReference type="Proteomes" id="UP001500943"/>
    </source>
</evidence>
<sequence>MSHYFTLREQPMAHHLRDATAADDATLAEIYGHFVTTTVVTFDIVEVTTETMALKRTTVQDSGLPFIVAVDENDRALGYAAMFPWRPKAAYKLTVESSIYLSPAATGRGLGGALMEALIQRGRDAGIRELIAVISDDGADASIHLHHKLGFESIGHLKRVGFKFDRWVGTYLMQKSLEE</sequence>
<dbReference type="InterPro" id="IPR016181">
    <property type="entry name" value="Acyl_CoA_acyltransferase"/>
</dbReference>
<evidence type="ECO:0000259" key="3">
    <source>
        <dbReference type="PROSITE" id="PS51186"/>
    </source>
</evidence>
<evidence type="ECO:0000313" key="4">
    <source>
        <dbReference type="EMBL" id="GAA1216303.1"/>
    </source>
</evidence>
<protein>
    <submittedName>
        <fullName evidence="4">GNAT family N-acetyltransferase</fullName>
    </submittedName>
</protein>
<evidence type="ECO:0000256" key="2">
    <source>
        <dbReference type="ARBA" id="ARBA00023315"/>
    </source>
</evidence>
<dbReference type="Gene3D" id="3.40.630.30">
    <property type="match status" value="1"/>
</dbReference>
<dbReference type="SUPFAM" id="SSF55729">
    <property type="entry name" value="Acyl-CoA N-acyltransferases (Nat)"/>
    <property type="match status" value="1"/>
</dbReference>
<evidence type="ECO:0000256" key="1">
    <source>
        <dbReference type="ARBA" id="ARBA00022679"/>
    </source>
</evidence>
<dbReference type="PANTHER" id="PTHR43072:SF23">
    <property type="entry name" value="UPF0039 PROTEIN C11D3.02C"/>
    <property type="match status" value="1"/>
</dbReference>
<dbReference type="PANTHER" id="PTHR43072">
    <property type="entry name" value="N-ACETYLTRANSFERASE"/>
    <property type="match status" value="1"/>
</dbReference>
<keyword evidence="1" id="KW-0808">Transferase</keyword>
<dbReference type="Pfam" id="PF00583">
    <property type="entry name" value="Acetyltransf_1"/>
    <property type="match status" value="1"/>
</dbReference>
<organism evidence="4 5">
    <name type="scientific">Rhodoglobus aureus</name>
    <dbReference type="NCBI Taxonomy" id="191497"/>
    <lineage>
        <taxon>Bacteria</taxon>
        <taxon>Bacillati</taxon>
        <taxon>Actinomycetota</taxon>
        <taxon>Actinomycetes</taxon>
        <taxon>Micrococcales</taxon>
        <taxon>Microbacteriaceae</taxon>
        <taxon>Rhodoglobus</taxon>
    </lineage>
</organism>
<comment type="caution">
    <text evidence="4">The sequence shown here is derived from an EMBL/GenBank/DDBJ whole genome shotgun (WGS) entry which is preliminary data.</text>
</comment>
<reference evidence="5" key="1">
    <citation type="journal article" date="2019" name="Int. J. Syst. Evol. Microbiol.">
        <title>The Global Catalogue of Microorganisms (GCM) 10K type strain sequencing project: providing services to taxonomists for standard genome sequencing and annotation.</title>
        <authorList>
            <consortium name="The Broad Institute Genomics Platform"/>
            <consortium name="The Broad Institute Genome Sequencing Center for Infectious Disease"/>
            <person name="Wu L."/>
            <person name="Ma J."/>
        </authorList>
    </citation>
    <scope>NUCLEOTIDE SEQUENCE [LARGE SCALE GENOMIC DNA]</scope>
    <source>
        <strain evidence="5">JCM 12762</strain>
    </source>
</reference>
<dbReference type="InterPro" id="IPR000182">
    <property type="entry name" value="GNAT_dom"/>
</dbReference>
<accession>A0ABP4G8X5</accession>
<feature type="domain" description="N-acetyltransferase" evidence="3">
    <location>
        <begin position="14"/>
        <end position="178"/>
    </location>
</feature>
<dbReference type="Proteomes" id="UP001500943">
    <property type="component" value="Unassembled WGS sequence"/>
</dbReference>